<dbReference type="AlphaFoldDB" id="A0A0F0KH70"/>
<dbReference type="EMBL" id="JYIU01000043">
    <property type="protein sequence ID" value="KJL20232.1"/>
    <property type="molecule type" value="Genomic_DNA"/>
</dbReference>
<dbReference type="Proteomes" id="UP000033572">
    <property type="component" value="Unassembled WGS sequence"/>
</dbReference>
<organism evidence="1 2">
    <name type="scientific">Microbacterium foliorum</name>
    <dbReference type="NCBI Taxonomy" id="104336"/>
    <lineage>
        <taxon>Bacteria</taxon>
        <taxon>Bacillati</taxon>
        <taxon>Actinomycetota</taxon>
        <taxon>Actinomycetes</taxon>
        <taxon>Micrococcales</taxon>
        <taxon>Microbacteriaceae</taxon>
        <taxon>Microbacterium</taxon>
    </lineage>
</organism>
<keyword evidence="2" id="KW-1185">Reference proteome</keyword>
<sequence length="117" mass="12808">MSVVRLLLRQNDRVFCVPRHEDGRLDLPHRIVGADDPCGESAIVELAAQVTGSREPLTFTGAVRNVVDSPQDDYPWPTPHAHFGVWMSEGAPVIDGSWVAVGGGSALRDRHWFPLLG</sequence>
<proteinExistence type="predicted"/>
<evidence type="ECO:0000313" key="1">
    <source>
        <dbReference type="EMBL" id="KJL20232.1"/>
    </source>
</evidence>
<evidence type="ECO:0000313" key="2">
    <source>
        <dbReference type="Proteomes" id="UP000033572"/>
    </source>
</evidence>
<name>A0A0F0KH70_9MICO</name>
<accession>A0A0F0KH70</accession>
<dbReference type="PATRIC" id="fig|104336.4.peg.2117"/>
<evidence type="ECO:0008006" key="3">
    <source>
        <dbReference type="Google" id="ProtNLM"/>
    </source>
</evidence>
<comment type="caution">
    <text evidence="1">The sequence shown here is derived from an EMBL/GenBank/DDBJ whole genome shotgun (WGS) entry which is preliminary data.</text>
</comment>
<reference evidence="1 2" key="1">
    <citation type="submission" date="2015-02" db="EMBL/GenBank/DDBJ databases">
        <title>Draft genome sequences of ten Microbacterium spp. with emphasis on heavy metal contaminated environments.</title>
        <authorList>
            <person name="Corretto E."/>
        </authorList>
    </citation>
    <scope>NUCLEOTIDE SEQUENCE [LARGE SCALE GENOMIC DNA]</scope>
    <source>
        <strain evidence="1 2">DSM 12966</strain>
    </source>
</reference>
<protein>
    <recommendedName>
        <fullName evidence="3">NUDIX hydrolase</fullName>
    </recommendedName>
</protein>
<gene>
    <name evidence="1" type="ORF">RN50_02076</name>
</gene>